<dbReference type="GO" id="GO:0016747">
    <property type="term" value="F:acyltransferase activity, transferring groups other than amino-acyl groups"/>
    <property type="evidence" value="ECO:0007669"/>
    <property type="project" value="InterPro"/>
</dbReference>
<dbReference type="EMBL" id="JAKJXP020000086">
    <property type="protein sequence ID" value="KAK7747798.1"/>
    <property type="molecule type" value="Genomic_DNA"/>
</dbReference>
<dbReference type="Pfam" id="PF13508">
    <property type="entry name" value="Acetyltransf_7"/>
    <property type="match status" value="1"/>
</dbReference>
<accession>A0AAN9YJT9</accession>
<gene>
    <name evidence="2" type="ORF">SLS62_008834</name>
</gene>
<dbReference type="InterPro" id="IPR000182">
    <property type="entry name" value="GNAT_dom"/>
</dbReference>
<name>A0AAN9YJT9_9PEZI</name>
<feature type="domain" description="N-acetyltransferase" evidence="1">
    <location>
        <begin position="59"/>
        <end position="218"/>
    </location>
</feature>
<dbReference type="Proteomes" id="UP001320420">
    <property type="component" value="Unassembled WGS sequence"/>
</dbReference>
<dbReference type="SUPFAM" id="SSF55729">
    <property type="entry name" value="Acyl-CoA N-acyltransferases (Nat)"/>
    <property type="match status" value="1"/>
</dbReference>
<comment type="caution">
    <text evidence="2">The sequence shown here is derived from an EMBL/GenBank/DDBJ whole genome shotgun (WGS) entry which is preliminary data.</text>
</comment>
<keyword evidence="3" id="KW-1185">Reference proteome</keyword>
<dbReference type="CDD" id="cd04301">
    <property type="entry name" value="NAT_SF"/>
    <property type="match status" value="1"/>
</dbReference>
<reference evidence="2 3" key="1">
    <citation type="submission" date="2024-02" db="EMBL/GenBank/DDBJ databases">
        <title>De novo assembly and annotation of 12 fungi associated with fruit tree decline syndrome in Ontario, Canada.</title>
        <authorList>
            <person name="Sulman M."/>
            <person name="Ellouze W."/>
            <person name="Ilyukhin E."/>
        </authorList>
    </citation>
    <scope>NUCLEOTIDE SEQUENCE [LARGE SCALE GENOMIC DNA]</scope>
    <source>
        <strain evidence="2 3">M11/M66-122</strain>
    </source>
</reference>
<organism evidence="2 3">
    <name type="scientific">Diatrype stigma</name>
    <dbReference type="NCBI Taxonomy" id="117547"/>
    <lineage>
        <taxon>Eukaryota</taxon>
        <taxon>Fungi</taxon>
        <taxon>Dikarya</taxon>
        <taxon>Ascomycota</taxon>
        <taxon>Pezizomycotina</taxon>
        <taxon>Sordariomycetes</taxon>
        <taxon>Xylariomycetidae</taxon>
        <taxon>Xylariales</taxon>
        <taxon>Diatrypaceae</taxon>
        <taxon>Diatrype</taxon>
    </lineage>
</organism>
<dbReference type="PROSITE" id="PS51186">
    <property type="entry name" value="GNAT"/>
    <property type="match status" value="1"/>
</dbReference>
<dbReference type="InterPro" id="IPR016181">
    <property type="entry name" value="Acyl_CoA_acyltransferase"/>
</dbReference>
<sequence length="237" mass="27214">MDLESVEVKVEAAKEHVGWKSWLINTEEYEPYDNFSGIFEMKVTAILTSGNGTKVIGRCELWLISRDKMAYGSFADQVKNISEHAAYLSNSIFDDYGEFAEDDPGFGDLDMDKSDMIWLENIWVDKDYRNQGVAKKMLQEAQKEIEAEVDTCFMIAYPRPRAEDFDGSGPLETAQGLWEGRWDNTKVKFRSLGFREIVSSSYYIYDPDRRYHGQATVPLGHRSLNWTPQRRGSLSAE</sequence>
<evidence type="ECO:0000313" key="2">
    <source>
        <dbReference type="EMBL" id="KAK7747798.1"/>
    </source>
</evidence>
<proteinExistence type="predicted"/>
<dbReference type="Gene3D" id="3.40.630.30">
    <property type="match status" value="1"/>
</dbReference>
<dbReference type="AlphaFoldDB" id="A0AAN9YJT9"/>
<protein>
    <recommendedName>
        <fullName evidence="1">N-acetyltransferase domain-containing protein</fullName>
    </recommendedName>
</protein>
<evidence type="ECO:0000313" key="3">
    <source>
        <dbReference type="Proteomes" id="UP001320420"/>
    </source>
</evidence>
<evidence type="ECO:0000259" key="1">
    <source>
        <dbReference type="PROSITE" id="PS51186"/>
    </source>
</evidence>